<dbReference type="InParanoid" id="A0A6P8HN54"/>
<organism evidence="4 5">
    <name type="scientific">Actinia tenebrosa</name>
    <name type="common">Australian red waratah sea anemone</name>
    <dbReference type="NCBI Taxonomy" id="6105"/>
    <lineage>
        <taxon>Eukaryota</taxon>
        <taxon>Metazoa</taxon>
        <taxon>Cnidaria</taxon>
        <taxon>Anthozoa</taxon>
        <taxon>Hexacorallia</taxon>
        <taxon>Actiniaria</taxon>
        <taxon>Actiniidae</taxon>
        <taxon>Actinia</taxon>
    </lineage>
</organism>
<dbReference type="KEGG" id="aten:116291108"/>
<gene>
    <name evidence="5" type="primary">LOC116291108</name>
</gene>
<dbReference type="FunCoup" id="A0A6P8HN54">
    <property type="interactions" value="63"/>
</dbReference>
<dbReference type="GO" id="GO:0051126">
    <property type="term" value="P:negative regulation of actin nucleation"/>
    <property type="evidence" value="ECO:0007669"/>
    <property type="project" value="InterPro"/>
</dbReference>
<reference evidence="5" key="1">
    <citation type="submission" date="2025-08" db="UniProtKB">
        <authorList>
            <consortium name="RefSeq"/>
        </authorList>
    </citation>
    <scope>IDENTIFICATION</scope>
    <source>
        <tissue evidence="5">Tentacle</tissue>
    </source>
</reference>
<feature type="compositionally biased region" description="Acidic residues" evidence="3">
    <location>
        <begin position="222"/>
        <end position="237"/>
    </location>
</feature>
<evidence type="ECO:0000256" key="1">
    <source>
        <dbReference type="ARBA" id="ARBA00008453"/>
    </source>
</evidence>
<evidence type="ECO:0000313" key="4">
    <source>
        <dbReference type="Proteomes" id="UP000515163"/>
    </source>
</evidence>
<sequence length="237" mass="26544">MSRAHMLYDNKPLEAIPVTAIQRESAWNPQQVFKFDSSGAKNGGVLVEGDIQGRSRYSVRDKSSGANKWCYVVIHVAVARATRRKFDSTGKEIEPNFGETKKVSTGYLMSSYKTCPVGESDKLSLSDVIKEVTVKELSDLTESKAAGYKNCVSFWWDENELEKMELNVGNHVRLRTRGKGPYIDSLSKLNQQNSTVSNYSGGEKTGTSWTDKVMSHKGQESEPQDQQEGVEDDEWDD</sequence>
<protein>
    <recommendedName>
        <fullName evidence="2">Arpin</fullName>
    </recommendedName>
</protein>
<evidence type="ECO:0000313" key="5">
    <source>
        <dbReference type="RefSeq" id="XP_031554087.1"/>
    </source>
</evidence>
<comment type="similarity">
    <text evidence="1">Belongs to the Arpin family.</text>
</comment>
<evidence type="ECO:0000256" key="2">
    <source>
        <dbReference type="ARBA" id="ARBA00019314"/>
    </source>
</evidence>
<evidence type="ECO:0000256" key="3">
    <source>
        <dbReference type="SAM" id="MobiDB-lite"/>
    </source>
</evidence>
<name>A0A6P8HN54_ACTTE</name>
<dbReference type="Proteomes" id="UP000515163">
    <property type="component" value="Unplaced"/>
</dbReference>
<dbReference type="PANTHER" id="PTHR31199:SF1">
    <property type="entry name" value="ARPIN"/>
    <property type="match status" value="1"/>
</dbReference>
<dbReference type="InterPro" id="IPR018889">
    <property type="entry name" value="Arpin"/>
</dbReference>
<dbReference type="Pfam" id="PF10574">
    <property type="entry name" value="UPF0552"/>
    <property type="match status" value="1"/>
</dbReference>
<dbReference type="GeneID" id="116291108"/>
<dbReference type="OrthoDB" id="5953051at2759"/>
<accession>A0A6P8HN54</accession>
<dbReference type="AlphaFoldDB" id="A0A6P8HN54"/>
<keyword evidence="4" id="KW-1185">Reference proteome</keyword>
<proteinExistence type="inferred from homology"/>
<feature type="compositionally biased region" description="Polar residues" evidence="3">
    <location>
        <begin position="193"/>
        <end position="210"/>
    </location>
</feature>
<dbReference type="RefSeq" id="XP_031554087.1">
    <property type="nucleotide sequence ID" value="XM_031698227.1"/>
</dbReference>
<dbReference type="PANTHER" id="PTHR31199">
    <property type="entry name" value="ARPIN"/>
    <property type="match status" value="1"/>
</dbReference>
<feature type="region of interest" description="Disordered" evidence="3">
    <location>
        <begin position="193"/>
        <end position="237"/>
    </location>
</feature>